<dbReference type="SMART" id="SM00320">
    <property type="entry name" value="WD40"/>
    <property type="match status" value="5"/>
</dbReference>
<reference evidence="11" key="1">
    <citation type="submission" date="2020-10" db="EMBL/GenBank/DDBJ databases">
        <authorList>
            <person name="Kikuchi T."/>
        </authorList>
    </citation>
    <scope>NUCLEOTIDE SEQUENCE</scope>
    <source>
        <strain evidence="11">NKZ352</strain>
    </source>
</reference>
<name>A0A8S1GR25_9PELO</name>
<evidence type="ECO:0000256" key="7">
    <source>
        <dbReference type="ARBA" id="ARBA00022927"/>
    </source>
</evidence>
<accession>A0A8S1GR25</accession>
<dbReference type="PANTHER" id="PTHR11024:SF3">
    <property type="entry name" value="NUCLEOPORIN SEH1"/>
    <property type="match status" value="1"/>
</dbReference>
<dbReference type="InterPro" id="IPR036322">
    <property type="entry name" value="WD40_repeat_dom_sf"/>
</dbReference>
<keyword evidence="12" id="KW-1185">Reference proteome</keyword>
<gene>
    <name evidence="11" type="ORF">CAUJ_LOCUS1805</name>
</gene>
<dbReference type="SUPFAM" id="SSF50978">
    <property type="entry name" value="WD40 repeat-like"/>
    <property type="match status" value="1"/>
</dbReference>
<evidence type="ECO:0000256" key="2">
    <source>
        <dbReference type="ARBA" id="ARBA00004371"/>
    </source>
</evidence>
<evidence type="ECO:0000256" key="3">
    <source>
        <dbReference type="ARBA" id="ARBA00010102"/>
    </source>
</evidence>
<evidence type="ECO:0000256" key="5">
    <source>
        <dbReference type="ARBA" id="ARBA00022574"/>
    </source>
</evidence>
<evidence type="ECO:0000313" key="11">
    <source>
        <dbReference type="EMBL" id="CAD6185886.1"/>
    </source>
</evidence>
<keyword evidence="8" id="KW-0458">Lysosome</keyword>
<dbReference type="Proteomes" id="UP000835052">
    <property type="component" value="Unassembled WGS sequence"/>
</dbReference>
<dbReference type="PANTHER" id="PTHR11024">
    <property type="entry name" value="NUCLEAR PORE COMPLEX PROTEIN SEC13 / SEH1 FAMILY MEMBER"/>
    <property type="match status" value="1"/>
</dbReference>
<evidence type="ECO:0000256" key="10">
    <source>
        <dbReference type="PROSITE-ProRule" id="PRU00221"/>
    </source>
</evidence>
<feature type="repeat" description="WD" evidence="10">
    <location>
        <begin position="12"/>
        <end position="44"/>
    </location>
</feature>
<keyword evidence="7" id="KW-0653">Protein transport</keyword>
<organism evidence="11 12">
    <name type="scientific">Caenorhabditis auriculariae</name>
    <dbReference type="NCBI Taxonomy" id="2777116"/>
    <lineage>
        <taxon>Eukaryota</taxon>
        <taxon>Metazoa</taxon>
        <taxon>Ecdysozoa</taxon>
        <taxon>Nematoda</taxon>
        <taxon>Chromadorea</taxon>
        <taxon>Rhabditida</taxon>
        <taxon>Rhabditina</taxon>
        <taxon>Rhabditomorpha</taxon>
        <taxon>Rhabditoidea</taxon>
        <taxon>Rhabditidae</taxon>
        <taxon>Peloderinae</taxon>
        <taxon>Caenorhabditis</taxon>
    </lineage>
</organism>
<dbReference type="EMBL" id="CAJGYM010000003">
    <property type="protein sequence ID" value="CAD6185886.1"/>
    <property type="molecule type" value="Genomic_DNA"/>
</dbReference>
<proteinExistence type="inferred from homology"/>
<comment type="similarity">
    <text evidence="3">Belongs to the WD repeat SEC13 family.</text>
</comment>
<dbReference type="Pfam" id="PF00400">
    <property type="entry name" value="WD40"/>
    <property type="match status" value="2"/>
</dbReference>
<protein>
    <recommendedName>
        <fullName evidence="13">Nucleoporin SEH1</fullName>
    </recommendedName>
</protein>
<evidence type="ECO:0008006" key="13">
    <source>
        <dbReference type="Google" id="ProtNLM"/>
    </source>
</evidence>
<dbReference type="GO" id="GO:0034198">
    <property type="term" value="P:cellular response to amino acid starvation"/>
    <property type="evidence" value="ECO:0007669"/>
    <property type="project" value="TreeGrafter"/>
</dbReference>
<dbReference type="InterPro" id="IPR001680">
    <property type="entry name" value="WD40_rpt"/>
</dbReference>
<sequence length="369" mass="42005">MREEAEKPFQAPPTHKDLIHHVSFDHHGRRLATCSSDMTLAIWDRNVDGEWKRSALWKVHGGAVWRVIWAHPEFGQVIATCSFDRNVNVWSEQVIRSDLSRKEKGKRRTNWVRRTNLSDSRANVTDIAFAPRHLGLMLASVSAQGTVRVYEAPDVMDLSKWSLIHELQAFYTRCGCVTWSHSRIHRPLIAVGSDEKKSENNERIVVYEYIDALRKWQRVVALKLDLPSPVTDLKFSPISLVEAHQLAIAAGDVHIFSIKVSRAAILDDDNNEGDEPPVTSTDYSANKIALLGDVRKAWRLKYNVTGTVLTASSCDGTVRTWKSTFLKQWVLLSEMPAEDYVTDEEAVTATTSRGFLSERLREEKFPVYY</sequence>
<evidence type="ECO:0000256" key="8">
    <source>
        <dbReference type="ARBA" id="ARBA00023228"/>
    </source>
</evidence>
<dbReference type="GO" id="GO:0015031">
    <property type="term" value="P:protein transport"/>
    <property type="evidence" value="ECO:0007669"/>
    <property type="project" value="UniProtKB-KW"/>
</dbReference>
<dbReference type="GO" id="GO:0005764">
    <property type="term" value="C:lysosome"/>
    <property type="evidence" value="ECO:0007669"/>
    <property type="project" value="UniProtKB-SubCell"/>
</dbReference>
<evidence type="ECO:0000256" key="1">
    <source>
        <dbReference type="ARBA" id="ARBA00004259"/>
    </source>
</evidence>
<dbReference type="AlphaFoldDB" id="A0A8S1GR25"/>
<dbReference type="InterPro" id="IPR037363">
    <property type="entry name" value="Sec13/Seh1_fam"/>
</dbReference>
<evidence type="ECO:0000256" key="6">
    <source>
        <dbReference type="ARBA" id="ARBA00022737"/>
    </source>
</evidence>
<dbReference type="GO" id="GO:0031080">
    <property type="term" value="C:nuclear pore outer ring"/>
    <property type="evidence" value="ECO:0007669"/>
    <property type="project" value="TreeGrafter"/>
</dbReference>
<comment type="caution">
    <text evidence="11">The sequence shown here is derived from an EMBL/GenBank/DDBJ whole genome shotgun (WGS) entry which is preliminary data.</text>
</comment>
<dbReference type="InterPro" id="IPR015943">
    <property type="entry name" value="WD40/YVTN_repeat-like_dom_sf"/>
</dbReference>
<dbReference type="PROSITE" id="PS50082">
    <property type="entry name" value="WD_REPEATS_2"/>
    <property type="match status" value="1"/>
</dbReference>
<dbReference type="Gene3D" id="2.130.10.10">
    <property type="entry name" value="YVTN repeat-like/Quinoprotein amine dehydrogenase"/>
    <property type="match status" value="1"/>
</dbReference>
<dbReference type="GO" id="GO:1904263">
    <property type="term" value="P:positive regulation of TORC1 signaling"/>
    <property type="evidence" value="ECO:0007669"/>
    <property type="project" value="TreeGrafter"/>
</dbReference>
<keyword evidence="6" id="KW-0677">Repeat</keyword>
<dbReference type="GO" id="GO:0005198">
    <property type="term" value="F:structural molecule activity"/>
    <property type="evidence" value="ECO:0007669"/>
    <property type="project" value="InterPro"/>
</dbReference>
<comment type="subcellular location">
    <subcellularLocation>
        <location evidence="2">Lysosome</location>
    </subcellularLocation>
    <subcellularLocation>
        <location evidence="1">Nucleus envelope</location>
    </subcellularLocation>
</comment>
<dbReference type="GO" id="GO:0035859">
    <property type="term" value="C:Seh1-associated complex"/>
    <property type="evidence" value="ECO:0007669"/>
    <property type="project" value="TreeGrafter"/>
</dbReference>
<dbReference type="PROSITE" id="PS50294">
    <property type="entry name" value="WD_REPEATS_REGION"/>
    <property type="match status" value="1"/>
</dbReference>
<evidence type="ECO:0000256" key="4">
    <source>
        <dbReference type="ARBA" id="ARBA00022448"/>
    </source>
</evidence>
<evidence type="ECO:0000313" key="12">
    <source>
        <dbReference type="Proteomes" id="UP000835052"/>
    </source>
</evidence>
<keyword evidence="5 10" id="KW-0853">WD repeat</keyword>
<evidence type="ECO:0000256" key="9">
    <source>
        <dbReference type="ARBA" id="ARBA00023242"/>
    </source>
</evidence>
<keyword evidence="4" id="KW-0813">Transport</keyword>
<keyword evidence="9" id="KW-0539">Nucleus</keyword>
<dbReference type="OrthoDB" id="364224at2759"/>